<evidence type="ECO:0000259" key="2">
    <source>
        <dbReference type="Pfam" id="PF03972"/>
    </source>
</evidence>
<dbReference type="Gene3D" id="1.10.4100.10">
    <property type="entry name" value="2-methylcitrate dehydratase PrpD"/>
    <property type="match status" value="1"/>
</dbReference>
<evidence type="ECO:0000313" key="4">
    <source>
        <dbReference type="EMBL" id="TCT07495.1"/>
    </source>
</evidence>
<reference evidence="4 5" key="1">
    <citation type="submission" date="2019-03" db="EMBL/GenBank/DDBJ databases">
        <title>Genomic Encyclopedia of Type Strains, Phase IV (KMG-IV): sequencing the most valuable type-strain genomes for metagenomic binning, comparative biology and taxonomic classification.</title>
        <authorList>
            <person name="Goeker M."/>
        </authorList>
    </citation>
    <scope>NUCLEOTIDE SEQUENCE [LARGE SCALE GENOMIC DNA]</scope>
    <source>
        <strain evidence="4 5">DSM 9035</strain>
    </source>
</reference>
<dbReference type="AlphaFoldDB" id="A0A4R3M829"/>
<sequence length="469" mass="48479">MLDTPRSPAPRSPAHDLVDVLFDISLARLPARVAERARVCLIEALGCGVFGAGQVWSRILVEEVLSDGAKDVATIIGHAARTSAPGAALCNGTAIHGYELDDLIAASVVHPGACVIPAALAAGEAANASGARVLEAIVAGYETMHRLGLAIGHDPSKKGFHVTAVTGPVACAVSAGLVMNLSKDQLLSAIGIACSAASGIKSFATGQGGGMVKRLHLGRAAEAGVRACQLAARGFLGPPFAIDGRFGLLDVFGGAGTQPEALRAGLSERWAIEQVWFKVFPICGWIQSVVQLCLELRGAGPLRPEDVAGVRVGVSAYAAQNNGAPAPVDTMGAQYSIPYCAALALTGDPRDPALYAPAALDDPARRALARRVEVVVDPRIEAVYPGQFGSSVGLRLADGRTADGLVLDCHGTPSDPCTETESREKFRLLTRQTLSQTQADALIAAVGGIAELPAIRALMHILSDRDAHA</sequence>
<feature type="domain" description="MmgE/PrpD N-terminal" evidence="2">
    <location>
        <begin position="17"/>
        <end position="254"/>
    </location>
</feature>
<dbReference type="OrthoDB" id="9795089at2"/>
<name>A0A4R3M829_9HYPH</name>
<comment type="similarity">
    <text evidence="1">Belongs to the PrpD family.</text>
</comment>
<accession>A0A4R3M829</accession>
<dbReference type="Pfam" id="PF03972">
    <property type="entry name" value="MmgE_PrpD_N"/>
    <property type="match status" value="1"/>
</dbReference>
<dbReference type="InterPro" id="IPR042183">
    <property type="entry name" value="MmgE/PrpD_sf_1"/>
</dbReference>
<proteinExistence type="inferred from homology"/>
<evidence type="ECO:0000256" key="1">
    <source>
        <dbReference type="ARBA" id="ARBA00006174"/>
    </source>
</evidence>
<dbReference type="PANTHER" id="PTHR16943">
    <property type="entry name" value="2-METHYLCITRATE DEHYDRATASE-RELATED"/>
    <property type="match status" value="1"/>
</dbReference>
<protein>
    <submittedName>
        <fullName evidence="4">2-methylcitrate dehydratase PrpD</fullName>
    </submittedName>
</protein>
<feature type="domain" description="MmgE/PrpD C-terminal" evidence="3">
    <location>
        <begin position="280"/>
        <end position="444"/>
    </location>
</feature>
<comment type="caution">
    <text evidence="4">The sequence shown here is derived from an EMBL/GenBank/DDBJ whole genome shotgun (WGS) entry which is preliminary data.</text>
</comment>
<dbReference type="InterPro" id="IPR036148">
    <property type="entry name" value="MmgE/PrpD_sf"/>
</dbReference>
<dbReference type="InterPro" id="IPR005656">
    <property type="entry name" value="MmgE_PrpD"/>
</dbReference>
<dbReference type="GO" id="GO:0016829">
    <property type="term" value="F:lyase activity"/>
    <property type="evidence" value="ECO:0007669"/>
    <property type="project" value="InterPro"/>
</dbReference>
<dbReference type="InterPro" id="IPR045337">
    <property type="entry name" value="MmgE_PrpD_C"/>
</dbReference>
<dbReference type="Gene3D" id="3.30.1330.120">
    <property type="entry name" value="2-methylcitrate dehydratase PrpD"/>
    <property type="match status" value="1"/>
</dbReference>
<dbReference type="PANTHER" id="PTHR16943:SF8">
    <property type="entry name" value="2-METHYLCITRATE DEHYDRATASE"/>
    <property type="match status" value="1"/>
</dbReference>
<dbReference type="InterPro" id="IPR045336">
    <property type="entry name" value="MmgE_PrpD_N"/>
</dbReference>
<dbReference type="RefSeq" id="WP_132028220.1">
    <property type="nucleotide sequence ID" value="NZ_SMAI01000001.1"/>
</dbReference>
<keyword evidence="5" id="KW-1185">Reference proteome</keyword>
<evidence type="ECO:0000313" key="5">
    <source>
        <dbReference type="Proteomes" id="UP000294664"/>
    </source>
</evidence>
<gene>
    <name evidence="4" type="ORF">EDC64_10112</name>
</gene>
<dbReference type="SUPFAM" id="SSF103378">
    <property type="entry name" value="2-methylcitrate dehydratase PrpD"/>
    <property type="match status" value="1"/>
</dbReference>
<dbReference type="Pfam" id="PF19305">
    <property type="entry name" value="MmgE_PrpD_C"/>
    <property type="match status" value="1"/>
</dbReference>
<dbReference type="InterPro" id="IPR042188">
    <property type="entry name" value="MmgE/PrpD_sf_2"/>
</dbReference>
<dbReference type="EMBL" id="SMAI01000001">
    <property type="protein sequence ID" value="TCT07495.1"/>
    <property type="molecule type" value="Genomic_DNA"/>
</dbReference>
<organism evidence="4 5">
    <name type="scientific">Aquabacter spiritensis</name>
    <dbReference type="NCBI Taxonomy" id="933073"/>
    <lineage>
        <taxon>Bacteria</taxon>
        <taxon>Pseudomonadati</taxon>
        <taxon>Pseudomonadota</taxon>
        <taxon>Alphaproteobacteria</taxon>
        <taxon>Hyphomicrobiales</taxon>
        <taxon>Xanthobacteraceae</taxon>
        <taxon>Aquabacter</taxon>
    </lineage>
</organism>
<evidence type="ECO:0000259" key="3">
    <source>
        <dbReference type="Pfam" id="PF19305"/>
    </source>
</evidence>
<dbReference type="Proteomes" id="UP000294664">
    <property type="component" value="Unassembled WGS sequence"/>
</dbReference>